<dbReference type="RefSeq" id="WP_120082618.1">
    <property type="nucleotide sequence ID" value="NZ_QMDW01000001.1"/>
</dbReference>
<comment type="caution">
    <text evidence="3">The sequence shown here is derived from an EMBL/GenBank/DDBJ whole genome shotgun (WGS) entry which is preliminary data.</text>
</comment>
<protein>
    <recommendedName>
        <fullName evidence="2">UspA domain-containing protein</fullName>
    </recommendedName>
</protein>
<comment type="similarity">
    <text evidence="1">Belongs to the universal stress protein A family.</text>
</comment>
<evidence type="ECO:0000313" key="3">
    <source>
        <dbReference type="EMBL" id="RJX51871.1"/>
    </source>
</evidence>
<dbReference type="EMBL" id="QMDW01000001">
    <property type="protein sequence ID" value="RJX51871.1"/>
    <property type="molecule type" value="Genomic_DNA"/>
</dbReference>
<dbReference type="Gene3D" id="3.40.50.12370">
    <property type="match status" value="1"/>
</dbReference>
<dbReference type="OrthoDB" id="43026at2157"/>
<dbReference type="Proteomes" id="UP000281564">
    <property type="component" value="Unassembled WGS sequence"/>
</dbReference>
<feature type="domain" description="UspA" evidence="2">
    <location>
        <begin position="140"/>
        <end position="259"/>
    </location>
</feature>
<proteinExistence type="inferred from homology"/>
<dbReference type="SUPFAM" id="SSF52402">
    <property type="entry name" value="Adenine nucleotide alpha hydrolases-like"/>
    <property type="match status" value="1"/>
</dbReference>
<dbReference type="InterPro" id="IPR006016">
    <property type="entry name" value="UspA"/>
</dbReference>
<name>A0A3A6Q3N2_9EURY</name>
<sequence length="264" mass="27368">MTAVNDAGVTSTTEGHGPCLVGHIADTTAARRGAMVGHAMATVRDAELLLAESTTATPAGDTQLPPDHRDAYSQPTTAIAAAADIEPAVNRRNPSALVVERDSRPSLLSGLRGTAAERLADRTDVVTVDDRGDVETLASILVPIAGGRHSQLAVEAARAVAAANDAAVDLFHVVETAGTASRERGDQILATAATALGEFENVDTWLYEAASAADAIIEQSEYYDLTVMGAPTVGPLERFVFGSTSTDVQQDADSPVVVAHAHHP</sequence>
<evidence type="ECO:0000256" key="1">
    <source>
        <dbReference type="ARBA" id="ARBA00008791"/>
    </source>
</evidence>
<evidence type="ECO:0000259" key="2">
    <source>
        <dbReference type="Pfam" id="PF00582"/>
    </source>
</evidence>
<accession>A0A3A6Q3N2</accession>
<gene>
    <name evidence="3" type="ORF">DP106_00725</name>
</gene>
<dbReference type="CDD" id="cd00293">
    <property type="entry name" value="USP-like"/>
    <property type="match status" value="1"/>
</dbReference>
<dbReference type="InterPro" id="IPR006015">
    <property type="entry name" value="Universal_stress_UspA"/>
</dbReference>
<dbReference type="PANTHER" id="PTHR46268">
    <property type="entry name" value="STRESS RESPONSE PROTEIN NHAX"/>
    <property type="match status" value="1"/>
</dbReference>
<dbReference type="AlphaFoldDB" id="A0A3A6Q3N2"/>
<reference evidence="3 4" key="1">
    <citation type="submission" date="2018-06" db="EMBL/GenBank/DDBJ databases">
        <title>Halonotius sp. F13-13 a new haloarchaeeon isolated from a solar saltern from Isla Cristina, Huelva, Spain.</title>
        <authorList>
            <person name="Duran-Viseras A."/>
            <person name="Sanchez-Porro C."/>
            <person name="Ventosa A."/>
        </authorList>
    </citation>
    <scope>NUCLEOTIDE SEQUENCE [LARGE SCALE GENOMIC DNA]</scope>
    <source>
        <strain evidence="3 4">CECT 7525</strain>
    </source>
</reference>
<dbReference type="PANTHER" id="PTHR46268:SF25">
    <property type="entry name" value="USPA DOMAIN PROTEIN"/>
    <property type="match status" value="1"/>
</dbReference>
<evidence type="ECO:0000313" key="4">
    <source>
        <dbReference type="Proteomes" id="UP000281564"/>
    </source>
</evidence>
<keyword evidence="4" id="KW-1185">Reference proteome</keyword>
<dbReference type="Pfam" id="PF00582">
    <property type="entry name" value="Usp"/>
    <property type="match status" value="1"/>
</dbReference>
<organism evidence="3 4">
    <name type="scientific">Halonotius pteroides</name>
    <dbReference type="NCBI Taxonomy" id="268735"/>
    <lineage>
        <taxon>Archaea</taxon>
        <taxon>Methanobacteriati</taxon>
        <taxon>Methanobacteriota</taxon>
        <taxon>Stenosarchaea group</taxon>
        <taxon>Halobacteria</taxon>
        <taxon>Halobacteriales</taxon>
        <taxon>Haloferacaceae</taxon>
        <taxon>Halonotius</taxon>
    </lineage>
</organism>
<dbReference type="PRINTS" id="PR01438">
    <property type="entry name" value="UNVRSLSTRESS"/>
</dbReference>